<proteinExistence type="predicted"/>
<evidence type="ECO:0000313" key="4">
    <source>
        <dbReference type="Proteomes" id="UP000231179"/>
    </source>
</evidence>
<dbReference type="KEGG" id="scla:SCLARK_00295"/>
<keyword evidence="4" id="KW-1185">Reference proteome</keyword>
<dbReference type="Proteomes" id="UP000231179">
    <property type="component" value="Chromosome"/>
</dbReference>
<feature type="compositionally biased region" description="Pro residues" evidence="2">
    <location>
        <begin position="64"/>
        <end position="74"/>
    </location>
</feature>
<name>A0A1Y0KZ71_9MOLU</name>
<evidence type="ECO:0000256" key="2">
    <source>
        <dbReference type="SAM" id="MobiDB-lite"/>
    </source>
</evidence>
<feature type="region of interest" description="Disordered" evidence="2">
    <location>
        <begin position="58"/>
        <end position="100"/>
    </location>
</feature>
<feature type="coiled-coil region" evidence="1">
    <location>
        <begin position="566"/>
        <end position="593"/>
    </location>
</feature>
<evidence type="ECO:0000313" key="3">
    <source>
        <dbReference type="EMBL" id="ATX70487.1"/>
    </source>
</evidence>
<evidence type="ECO:0000256" key="1">
    <source>
        <dbReference type="SAM" id="Coils"/>
    </source>
</evidence>
<feature type="compositionally biased region" description="Polar residues" evidence="2">
    <location>
        <begin position="76"/>
        <end position="88"/>
    </location>
</feature>
<dbReference type="RefSeq" id="WP_100254053.1">
    <property type="nucleotide sequence ID" value="NZ_CP015819.1"/>
</dbReference>
<feature type="compositionally biased region" description="Low complexity" evidence="2">
    <location>
        <begin position="89"/>
        <end position="100"/>
    </location>
</feature>
<protein>
    <submittedName>
        <fullName evidence="3">Uncharacterized protein</fullName>
    </submittedName>
</protein>
<feature type="region of interest" description="Disordered" evidence="2">
    <location>
        <begin position="1"/>
        <end position="24"/>
    </location>
</feature>
<gene>
    <name evidence="3" type="ORF">SCLAR_v1c01560</name>
</gene>
<sequence>MYVNPFERMRKKREDDQKQKVEVEKEREKYARLSAQMGFTQDKGVMPSFIKSLIGEKNQNAVPPFGPGMTPMPPSEASTPAPSQSQSYPNFNTAPAPNFNQSQPLTPRFENQPPAFAQPVNFNPEPKQWQDPNLMPPVNFNPQPPIVSPQNSIGENYQQQRIPPLGGIEPMRSPLNNTSFNQGPPKLDFKSPLSAPEPVVPSEIKITRPEPIQHEQMTYKNFAEALNTNTLTGQVYAIVANSDENMLKELLNLLPTGQQIQIDAQEVYQYTAPDLFLLKKAINLLPLLSLDDKRVLWEKTSICLAATEYGKTDSEFDQIVEEIGITDPIGLIAEEFNTALGAYGLDKIAVPVIIENFDKLELSEITPILQFIYEVFVSIPTLKFIIQISSEILQEAKKFEIVNQVLMKISSFISDKPILIMTESVKEPEQGYFEIPGEDNFETELDSLTQFVQPQVAQPIPSQEVFPRSFESPSDLNQVTFARPSRPELSGITQSSPLPDFASQQEMLVPIRQPNMNQNLNQFEKPMPFTSPPVQPTMGFQPGQSMPAIHNKESLLQNDIRIRVDLNLQRQANEIASKERDEEQERIDKIMDVGFNPEILADEPVSEAQYQNPQLNFFTSQKWEEHPGLRTPKIEIDPRSQAEIEQRLQQFGNALEQNQAINIQNNFAKQNQANQNTNVIKIPGVHWSDLK</sequence>
<dbReference type="OrthoDB" id="390229at2"/>
<organism evidence="3 4">
    <name type="scientific">Spiroplasma clarkii</name>
    <dbReference type="NCBI Taxonomy" id="2139"/>
    <lineage>
        <taxon>Bacteria</taxon>
        <taxon>Bacillati</taxon>
        <taxon>Mycoplasmatota</taxon>
        <taxon>Mollicutes</taxon>
        <taxon>Entomoplasmatales</taxon>
        <taxon>Spiroplasmataceae</taxon>
        <taxon>Spiroplasma</taxon>
    </lineage>
</organism>
<dbReference type="EMBL" id="CP024870">
    <property type="protein sequence ID" value="ATX70487.1"/>
    <property type="molecule type" value="Genomic_DNA"/>
</dbReference>
<dbReference type="AlphaFoldDB" id="A0A1Y0KZ71"/>
<keyword evidence="1" id="KW-0175">Coiled coil</keyword>
<feature type="compositionally biased region" description="Basic and acidic residues" evidence="2">
    <location>
        <begin position="12"/>
        <end position="24"/>
    </location>
</feature>
<reference evidence="3 4" key="1">
    <citation type="submission" date="2017-11" db="EMBL/GenBank/DDBJ databases">
        <title>Complete genome sequence of Spiroplasma clarkii CN-5 (DSM 19994).</title>
        <authorList>
            <person name="Tsai Y.-M."/>
            <person name="Chang A."/>
            <person name="Lo W.-S."/>
            <person name="Kuo C.-H."/>
        </authorList>
    </citation>
    <scope>NUCLEOTIDE SEQUENCE [LARGE SCALE GENOMIC DNA]</scope>
    <source>
        <strain evidence="3 4">CN-5</strain>
    </source>
</reference>
<accession>A0A1Y0KZ71</accession>